<dbReference type="GO" id="GO:0003677">
    <property type="term" value="F:DNA binding"/>
    <property type="evidence" value="ECO:0007669"/>
    <property type="project" value="InterPro"/>
</dbReference>
<dbReference type="SMART" id="SM00530">
    <property type="entry name" value="HTH_XRE"/>
    <property type="match status" value="1"/>
</dbReference>
<gene>
    <name evidence="2" type="ordered locus">Deipe_1489</name>
</gene>
<organism evidence="2 3">
    <name type="scientific">Deinococcus peraridilitoris (strain DSM 19664 / LMG 22246 / CIP 109416 / KR-200)</name>
    <dbReference type="NCBI Taxonomy" id="937777"/>
    <lineage>
        <taxon>Bacteria</taxon>
        <taxon>Thermotogati</taxon>
        <taxon>Deinococcota</taxon>
        <taxon>Deinococci</taxon>
        <taxon>Deinococcales</taxon>
        <taxon>Deinococcaceae</taxon>
        <taxon>Deinococcus</taxon>
    </lineage>
</organism>
<evidence type="ECO:0000313" key="3">
    <source>
        <dbReference type="Proteomes" id="UP000010467"/>
    </source>
</evidence>
<dbReference type="STRING" id="937777.Deipe_1489"/>
<reference evidence="3" key="1">
    <citation type="submission" date="2012-03" db="EMBL/GenBank/DDBJ databases">
        <title>Complete sequence of chromosome of Deinococcus peraridilitoris DSM 19664.</title>
        <authorList>
            <person name="Lucas S."/>
            <person name="Copeland A."/>
            <person name="Lapidus A."/>
            <person name="Glavina del Rio T."/>
            <person name="Dalin E."/>
            <person name="Tice H."/>
            <person name="Bruce D."/>
            <person name="Goodwin L."/>
            <person name="Pitluck S."/>
            <person name="Peters L."/>
            <person name="Mikhailova N."/>
            <person name="Lu M."/>
            <person name="Kyrpides N."/>
            <person name="Mavromatis K."/>
            <person name="Ivanova N."/>
            <person name="Brettin T."/>
            <person name="Detter J.C."/>
            <person name="Han C."/>
            <person name="Larimer F."/>
            <person name="Land M."/>
            <person name="Hauser L."/>
            <person name="Markowitz V."/>
            <person name="Cheng J.-F."/>
            <person name="Hugenholtz P."/>
            <person name="Woyke T."/>
            <person name="Wu D."/>
            <person name="Pukall R."/>
            <person name="Steenblock K."/>
            <person name="Brambilla E."/>
            <person name="Klenk H.-P."/>
            <person name="Eisen J.A."/>
        </authorList>
    </citation>
    <scope>NUCLEOTIDE SEQUENCE [LARGE SCALE GENOMIC DNA]</scope>
    <source>
        <strain evidence="3">DSM 19664 / LMG 22246 / CIP 109416 / KR-200</strain>
    </source>
</reference>
<evidence type="ECO:0000313" key="2">
    <source>
        <dbReference type="EMBL" id="AFZ67030.1"/>
    </source>
</evidence>
<dbReference type="EMBL" id="CP003382">
    <property type="protein sequence ID" value="AFZ67030.1"/>
    <property type="molecule type" value="Genomic_DNA"/>
</dbReference>
<proteinExistence type="predicted"/>
<dbReference type="PATRIC" id="fig|937777.3.peg.1492"/>
<dbReference type="InterPro" id="IPR010982">
    <property type="entry name" value="Lambda_DNA-bd_dom_sf"/>
</dbReference>
<dbReference type="Pfam" id="PF01381">
    <property type="entry name" value="HTH_3"/>
    <property type="match status" value="1"/>
</dbReference>
<accession>L0A1Z5</accession>
<dbReference type="PROSITE" id="PS50943">
    <property type="entry name" value="HTH_CROC1"/>
    <property type="match status" value="1"/>
</dbReference>
<dbReference type="Proteomes" id="UP000010467">
    <property type="component" value="Chromosome"/>
</dbReference>
<dbReference type="InterPro" id="IPR001387">
    <property type="entry name" value="Cro/C1-type_HTH"/>
</dbReference>
<name>L0A1Z5_DEIPD</name>
<dbReference type="KEGG" id="dpd:Deipe_1489"/>
<evidence type="ECO:0000259" key="1">
    <source>
        <dbReference type="PROSITE" id="PS50943"/>
    </source>
</evidence>
<dbReference type="AlphaFoldDB" id="L0A1Z5"/>
<feature type="domain" description="HTH cro/C1-type" evidence="1">
    <location>
        <begin position="17"/>
        <end position="71"/>
    </location>
</feature>
<dbReference type="HOGENOM" id="CLU_2632272_0_0_0"/>
<sequence>MYCKEVRTIEQELLEQIKQVMRQSGKTQADFAAHQETSRQAVNPYFSGKKSLLTETGKDLLDFLGVSIQLIPKGDKQ</sequence>
<protein>
    <submittedName>
        <fullName evidence="2">Helix-turn-helix protein</fullName>
    </submittedName>
</protein>
<dbReference type="CDD" id="cd00093">
    <property type="entry name" value="HTH_XRE"/>
    <property type="match status" value="1"/>
</dbReference>
<keyword evidence="3" id="KW-1185">Reference proteome</keyword>
<dbReference type="SUPFAM" id="SSF47413">
    <property type="entry name" value="lambda repressor-like DNA-binding domains"/>
    <property type="match status" value="1"/>
</dbReference>
<dbReference type="Gene3D" id="1.10.260.40">
    <property type="entry name" value="lambda repressor-like DNA-binding domains"/>
    <property type="match status" value="1"/>
</dbReference>